<dbReference type="RefSeq" id="WP_244387533.1">
    <property type="nucleotide sequence ID" value="NZ_AP025564.1"/>
</dbReference>
<keyword evidence="1" id="KW-0472">Membrane</keyword>
<reference evidence="2 3" key="1">
    <citation type="submission" date="2022-01" db="EMBL/GenBank/DDBJ databases">
        <title>Novel bile acid biosynthetic pathways are enriched in the microbiome of centenarians.</title>
        <authorList>
            <person name="Sato Y."/>
            <person name="Atarashi K."/>
            <person name="Plichta R.D."/>
            <person name="Arai Y."/>
            <person name="Sasajima S."/>
            <person name="Kearney M.S."/>
            <person name="Suda W."/>
            <person name="Takeshita K."/>
            <person name="Sasaki T."/>
            <person name="Okamoto S."/>
            <person name="Skelly N.A."/>
            <person name="Okamura Y."/>
            <person name="Vlamakis H."/>
            <person name="Li Y."/>
            <person name="Tanoue T."/>
            <person name="Takei H."/>
            <person name="Nittono H."/>
            <person name="Narushima S."/>
            <person name="Irie J."/>
            <person name="Itoh H."/>
            <person name="Moriya K."/>
            <person name="Sugiura Y."/>
            <person name="Suematsu M."/>
            <person name="Moritoki N."/>
            <person name="Shibata S."/>
            <person name="Littman R.D."/>
            <person name="Fischbach A.M."/>
            <person name="Uwamino Y."/>
            <person name="Inoue T."/>
            <person name="Honda A."/>
            <person name="Hattori M."/>
            <person name="Murai T."/>
            <person name="Xavier J.R."/>
            <person name="Hirose N."/>
            <person name="Honda K."/>
        </authorList>
    </citation>
    <scope>NUCLEOTIDE SEQUENCE [LARGE SCALE GENOMIC DNA]</scope>
    <source>
        <strain evidence="2 3">CE91-St30</strain>
    </source>
</reference>
<evidence type="ECO:0000256" key="1">
    <source>
        <dbReference type="SAM" id="Phobius"/>
    </source>
</evidence>
<gene>
    <name evidence="2" type="ORF">CE91St30_00790</name>
</gene>
<evidence type="ECO:0000313" key="2">
    <source>
        <dbReference type="EMBL" id="BDE94746.1"/>
    </source>
</evidence>
<protein>
    <recommendedName>
        <fullName evidence="4">Hydrolase</fullName>
    </recommendedName>
</protein>
<organism evidence="2 3">
    <name type="scientific">Raoultibacter timonensis</name>
    <dbReference type="NCBI Taxonomy" id="1907662"/>
    <lineage>
        <taxon>Bacteria</taxon>
        <taxon>Bacillati</taxon>
        <taxon>Actinomycetota</taxon>
        <taxon>Coriobacteriia</taxon>
        <taxon>Eggerthellales</taxon>
        <taxon>Eggerthellaceae</taxon>
        <taxon>Raoultibacter</taxon>
    </lineage>
</organism>
<dbReference type="EMBL" id="AP025564">
    <property type="protein sequence ID" value="BDE94746.1"/>
    <property type="molecule type" value="Genomic_DNA"/>
</dbReference>
<keyword evidence="3" id="KW-1185">Reference proteome</keyword>
<proteinExistence type="predicted"/>
<name>A0ABM7WF62_9ACTN</name>
<accession>A0ABM7WF62</accession>
<evidence type="ECO:0008006" key="4">
    <source>
        <dbReference type="Google" id="ProtNLM"/>
    </source>
</evidence>
<keyword evidence="1" id="KW-1133">Transmembrane helix</keyword>
<evidence type="ECO:0000313" key="3">
    <source>
        <dbReference type="Proteomes" id="UP001320544"/>
    </source>
</evidence>
<keyword evidence="1" id="KW-0812">Transmembrane</keyword>
<feature type="transmembrane region" description="Helical" evidence="1">
    <location>
        <begin position="193"/>
        <end position="214"/>
    </location>
</feature>
<sequence length="219" mass="23970">MMPFETLCDDARPSAVSGSGFDRRAPLRCVLAVLFLAGALVLALGAHPGEAFAEDEGDNEVNTQQLPDSSFIFDTSIKDLSSADSYYDKQTVQVVGEAVGDSIAVEGDPNHRWITLMSRDVDSNASISVFMTNEQAERIDAFGKYGTTGTMLQVRGTFYLVCPEHSGLTDLHAEHVSVVEKSKYHEESFDPDAFVPGAIVVVVGLVLTGVFYWLRERRR</sequence>
<dbReference type="Proteomes" id="UP001320544">
    <property type="component" value="Chromosome"/>
</dbReference>